<dbReference type="InterPro" id="IPR018511">
    <property type="entry name" value="Hemolysin-typ_Ca-bd_CS"/>
</dbReference>
<feature type="domain" description="SGNH hydrolase-type esterase" evidence="1">
    <location>
        <begin position="60"/>
        <end position="249"/>
    </location>
</feature>
<dbReference type="GO" id="GO:0004622">
    <property type="term" value="F:phosphatidylcholine lysophospholipase activity"/>
    <property type="evidence" value="ECO:0007669"/>
    <property type="project" value="TreeGrafter"/>
</dbReference>
<dbReference type="InterPro" id="IPR011049">
    <property type="entry name" value="Serralysin-like_metalloprot_C"/>
</dbReference>
<dbReference type="EMBL" id="PIQN01000006">
    <property type="protein sequence ID" value="PKA43807.1"/>
    <property type="molecule type" value="Genomic_DNA"/>
</dbReference>
<organism evidence="2 3">
    <name type="scientific">Rhizobium sullae</name>
    <name type="common">Rhizobium hedysari</name>
    <dbReference type="NCBI Taxonomy" id="50338"/>
    <lineage>
        <taxon>Bacteria</taxon>
        <taxon>Pseudomonadati</taxon>
        <taxon>Pseudomonadota</taxon>
        <taxon>Alphaproteobacteria</taxon>
        <taxon>Hyphomicrobiales</taxon>
        <taxon>Rhizobiaceae</taxon>
        <taxon>Rhizobium/Agrobacterium group</taxon>
        <taxon>Rhizobium</taxon>
    </lineage>
</organism>
<dbReference type="SUPFAM" id="SSF51120">
    <property type="entry name" value="beta-Roll"/>
    <property type="match status" value="4"/>
</dbReference>
<sequence length="729" mass="75680">MAESAIVGGSGPDVFYDDNRRNTFEGGGGVDTASYSRSSHGVIADLESGHAYKLLAILPFGDSITYGVIGSTTNTESGGYRKFMLDRLHALNVQIDLVGSLSNGPADMEDRDHEGHRNWTLNQLNSIDASVLAATRPDAVLLIAGTNDSSTDSVQTMLQDLRDLLLSLTSQNSSSTVFVGSLPPVRVGQQSQERADRVDAYNDAMPELIEELAAQGRKVVFVDMRGLTPDDITAPPQDSGLHPTAGGYEKIASYWLDALEQHFGLIETGIGTDRDSFISIENLTGSSFVDQLSGDGGANTLDGLGGDDLLQGRGGGDVLIGGTGADTLIGGAGDDVYYVDNSGDKTTEEAGGGADEVHAYLNWTLADHVENLFLRSAANLAGAGNASANRIIGNSGANRIDGLGGGDTLDGRGGADRIIGGAANDILTGGAGDDRFVYAIGDGHDVITDFDLSGNDTLEIAGYQSYSELRQVGADTLVVFSSSDTLLLKGVDSTFMSAQDFIWVSPADADQLPPGAIVGDSGDNTLKGSSGADHIDGMGGTDVLDGKAGADRLVGGTGNDGYYVENIDDQTIEQPDGGIDETHAYLNWTLTDNIESLFLRSSANLNGQGNALANTITGNSGANRLEGGGGNDMLDGRGGNDRLVGGMGGDILTGGTGGDIFVFSAGDGRDAITDFNTAGDDLVEISGYLAYEELRQLEDDTLVVLSDSDSLLLKAVIASNLSVGDFLFA</sequence>
<dbReference type="PANTHER" id="PTHR30383">
    <property type="entry name" value="THIOESTERASE 1/PROTEASE 1/LYSOPHOSPHOLIPASE L1"/>
    <property type="match status" value="1"/>
</dbReference>
<reference evidence="2 3" key="2">
    <citation type="submission" date="2017-12" db="EMBL/GenBank/DDBJ databases">
        <title>Genome sequence of Rhizobium sullae HCNT1 isolated from Sulla coronaria nodules and featuring peculiar denitrification phenotypes.</title>
        <authorList>
            <person name="De Diego-Diaz B."/>
            <person name="Treu L."/>
            <person name="Campanaro S."/>
            <person name="Da Silva Duarte V."/>
            <person name="Basaglia M."/>
            <person name="Favaro L."/>
            <person name="Casella S."/>
            <person name="Squartini A."/>
        </authorList>
    </citation>
    <scope>NUCLEOTIDE SEQUENCE [LARGE SCALE GENOMIC DNA]</scope>
    <source>
        <strain evidence="2 3">HCNT1</strain>
    </source>
</reference>
<evidence type="ECO:0000259" key="1">
    <source>
        <dbReference type="Pfam" id="PF13472"/>
    </source>
</evidence>
<dbReference type="Proteomes" id="UP000232164">
    <property type="component" value="Unassembled WGS sequence"/>
</dbReference>
<dbReference type="AlphaFoldDB" id="A0A2N0DCI3"/>
<reference evidence="2 3" key="1">
    <citation type="submission" date="2017-11" db="EMBL/GenBank/DDBJ databases">
        <authorList>
            <person name="Han C.G."/>
        </authorList>
    </citation>
    <scope>NUCLEOTIDE SEQUENCE [LARGE SCALE GENOMIC DNA]</scope>
    <source>
        <strain evidence="2 3">HCNT1</strain>
    </source>
</reference>
<evidence type="ECO:0000313" key="2">
    <source>
        <dbReference type="EMBL" id="PKA43807.1"/>
    </source>
</evidence>
<evidence type="ECO:0000313" key="3">
    <source>
        <dbReference type="Proteomes" id="UP000232164"/>
    </source>
</evidence>
<protein>
    <recommendedName>
        <fullName evidence="1">SGNH hydrolase-type esterase domain-containing protein</fullName>
    </recommendedName>
</protein>
<dbReference type="SUPFAM" id="SSF52266">
    <property type="entry name" value="SGNH hydrolase"/>
    <property type="match status" value="1"/>
</dbReference>
<dbReference type="PROSITE" id="PS00330">
    <property type="entry name" value="HEMOLYSIN_CALCIUM"/>
    <property type="match status" value="5"/>
</dbReference>
<dbReference type="Gene3D" id="2.150.10.10">
    <property type="entry name" value="Serralysin-like metalloprotease, C-terminal"/>
    <property type="match status" value="3"/>
</dbReference>
<dbReference type="PRINTS" id="PR00313">
    <property type="entry name" value="CABNDNGRPT"/>
</dbReference>
<proteinExistence type="predicted"/>
<dbReference type="GO" id="GO:0005509">
    <property type="term" value="F:calcium ion binding"/>
    <property type="evidence" value="ECO:0007669"/>
    <property type="project" value="InterPro"/>
</dbReference>
<dbReference type="PANTHER" id="PTHR30383:SF5">
    <property type="entry name" value="SGNH HYDROLASE-TYPE ESTERASE DOMAIN-CONTAINING PROTEIN"/>
    <property type="match status" value="1"/>
</dbReference>
<dbReference type="InterPro" id="IPR036514">
    <property type="entry name" value="SGNH_hydro_sf"/>
</dbReference>
<dbReference type="Gene3D" id="3.40.50.1110">
    <property type="entry name" value="SGNH hydrolase"/>
    <property type="match status" value="1"/>
</dbReference>
<comment type="caution">
    <text evidence="2">The sequence shown here is derived from an EMBL/GenBank/DDBJ whole genome shotgun (WGS) entry which is preliminary data.</text>
</comment>
<dbReference type="RefSeq" id="WP_100770886.1">
    <property type="nucleotide sequence ID" value="NZ_PIQN01000006.1"/>
</dbReference>
<dbReference type="InterPro" id="IPR013830">
    <property type="entry name" value="SGNH_hydro"/>
</dbReference>
<accession>A0A2N0DCI3</accession>
<dbReference type="InterPro" id="IPR001343">
    <property type="entry name" value="Hemolysn_Ca-bd"/>
</dbReference>
<dbReference type="STRING" id="1041146.GCA_000427985_06526"/>
<dbReference type="InterPro" id="IPR051532">
    <property type="entry name" value="Ester_Hydrolysis_Enzymes"/>
</dbReference>
<dbReference type="Pfam" id="PF00353">
    <property type="entry name" value="HemolysinCabind"/>
    <property type="match status" value="5"/>
</dbReference>
<dbReference type="Pfam" id="PF13472">
    <property type="entry name" value="Lipase_GDSL_2"/>
    <property type="match status" value="1"/>
</dbReference>
<gene>
    <name evidence="2" type="ORF">CWR43_09265</name>
</gene>
<name>A0A2N0DCI3_RHISU</name>